<comment type="subunit">
    <text evidence="5">Component of the PI(3,5)P2 regulatory complex at least composed of ATG18, SAC/FIG4, FAB1 and VAC14.</text>
</comment>
<dbReference type="GO" id="GO:0005774">
    <property type="term" value="C:vacuolar membrane"/>
    <property type="evidence" value="ECO:0007669"/>
    <property type="project" value="UniProtKB-SubCell"/>
</dbReference>
<proteinExistence type="predicted"/>
<reference evidence="8" key="1">
    <citation type="submission" date="2022-04" db="EMBL/GenBank/DDBJ databases">
        <title>A functionally conserved STORR gene fusion in Papaver species that diverged 16.8 million years ago.</title>
        <authorList>
            <person name="Catania T."/>
        </authorList>
    </citation>
    <scope>NUCLEOTIDE SEQUENCE</scope>
    <source>
        <strain evidence="8">S-188037</strain>
    </source>
</reference>
<keyword evidence="3" id="KW-0472">Membrane</keyword>
<evidence type="ECO:0000313" key="8">
    <source>
        <dbReference type="EMBL" id="KAI3833505.1"/>
    </source>
</evidence>
<keyword evidence="9" id="KW-1185">Reference proteome</keyword>
<dbReference type="AlphaFoldDB" id="A0AAD4RV45"/>
<evidence type="ECO:0000256" key="1">
    <source>
        <dbReference type="ARBA" id="ARBA00004148"/>
    </source>
</evidence>
<feature type="region of interest" description="Disordered" evidence="6">
    <location>
        <begin position="754"/>
        <end position="773"/>
    </location>
</feature>
<feature type="region of interest" description="Disordered" evidence="6">
    <location>
        <begin position="668"/>
        <end position="707"/>
    </location>
</feature>
<keyword evidence="2" id="KW-0378">Hydrolase</keyword>
<dbReference type="PANTHER" id="PTHR45738:SF3">
    <property type="entry name" value="OS03G0182400 PROTEIN"/>
    <property type="match status" value="1"/>
</dbReference>
<feature type="compositionally biased region" description="Polar residues" evidence="6">
    <location>
        <begin position="724"/>
        <end position="738"/>
    </location>
</feature>
<comment type="caution">
    <text evidence="8">The sequence shown here is derived from an EMBL/GenBank/DDBJ whole genome shotgun (WGS) entry which is preliminary data.</text>
</comment>
<comment type="subcellular location">
    <subcellularLocation>
        <location evidence="1">Vacuole membrane</location>
        <topology evidence="1">Peripheral membrane protein</topology>
    </subcellularLocation>
</comment>
<evidence type="ECO:0000256" key="6">
    <source>
        <dbReference type="SAM" id="MobiDB-lite"/>
    </source>
</evidence>
<dbReference type="PANTHER" id="PTHR45738">
    <property type="entry name" value="POLYPHOSPHOINOSITIDE PHOSPHATASE"/>
    <property type="match status" value="1"/>
</dbReference>
<dbReference type="GO" id="GO:0046856">
    <property type="term" value="P:phosphatidylinositol dephosphorylation"/>
    <property type="evidence" value="ECO:0007669"/>
    <property type="project" value="InterPro"/>
</dbReference>
<dbReference type="Proteomes" id="UP001202328">
    <property type="component" value="Unassembled WGS sequence"/>
</dbReference>
<organism evidence="8 9">
    <name type="scientific">Papaver atlanticum</name>
    <dbReference type="NCBI Taxonomy" id="357466"/>
    <lineage>
        <taxon>Eukaryota</taxon>
        <taxon>Viridiplantae</taxon>
        <taxon>Streptophyta</taxon>
        <taxon>Embryophyta</taxon>
        <taxon>Tracheophyta</taxon>
        <taxon>Spermatophyta</taxon>
        <taxon>Magnoliopsida</taxon>
        <taxon>Ranunculales</taxon>
        <taxon>Papaveraceae</taxon>
        <taxon>Papaveroideae</taxon>
        <taxon>Papaver</taxon>
    </lineage>
</organism>
<feature type="domain" description="SAC" evidence="7">
    <location>
        <begin position="157"/>
        <end position="470"/>
    </location>
</feature>
<protein>
    <recommendedName>
        <fullName evidence="7">SAC domain-containing protein</fullName>
    </recommendedName>
</protein>
<dbReference type="GO" id="GO:0043813">
    <property type="term" value="F:phosphatidylinositol-3,5-bisphosphate 5-phosphatase activity"/>
    <property type="evidence" value="ECO:0007669"/>
    <property type="project" value="InterPro"/>
</dbReference>
<dbReference type="Pfam" id="PF02383">
    <property type="entry name" value="Syja_N"/>
    <property type="match status" value="1"/>
</dbReference>
<dbReference type="InterPro" id="IPR043573">
    <property type="entry name" value="Fig4-like"/>
</dbReference>
<evidence type="ECO:0000256" key="3">
    <source>
        <dbReference type="ARBA" id="ARBA00023136"/>
    </source>
</evidence>
<evidence type="ECO:0000256" key="5">
    <source>
        <dbReference type="ARBA" id="ARBA00023464"/>
    </source>
</evidence>
<dbReference type="InterPro" id="IPR002013">
    <property type="entry name" value="SAC_dom"/>
</dbReference>
<gene>
    <name evidence="8" type="ORF">MKW98_024504</name>
</gene>
<evidence type="ECO:0000256" key="2">
    <source>
        <dbReference type="ARBA" id="ARBA00022801"/>
    </source>
</evidence>
<feature type="region of interest" description="Disordered" evidence="6">
    <location>
        <begin position="724"/>
        <end position="744"/>
    </location>
</feature>
<evidence type="ECO:0000313" key="9">
    <source>
        <dbReference type="Proteomes" id="UP001202328"/>
    </source>
</evidence>
<comment type="catalytic activity">
    <reaction evidence="4">
        <text>a 1,2-diacyl-sn-glycero-3-phospho-(1D-myo-inositol-3,5-bisphosphate) + H2O = a 1,2-diacyl-sn-glycero-3-phospho-(1D-myo-inositol-3-phosphate) + phosphate</text>
        <dbReference type="Rhea" id="RHEA:32955"/>
        <dbReference type="ChEBI" id="CHEBI:15377"/>
        <dbReference type="ChEBI" id="CHEBI:43474"/>
        <dbReference type="ChEBI" id="CHEBI:57923"/>
        <dbReference type="ChEBI" id="CHEBI:58088"/>
    </reaction>
</comment>
<evidence type="ECO:0000256" key="4">
    <source>
        <dbReference type="ARBA" id="ARBA00023337"/>
    </source>
</evidence>
<accession>A0AAD4RV45</accession>
<name>A0AAD4RV45_9MAGN</name>
<evidence type="ECO:0000259" key="7">
    <source>
        <dbReference type="PROSITE" id="PS50275"/>
    </source>
</evidence>
<dbReference type="PROSITE" id="PS50275">
    <property type="entry name" value="SAC"/>
    <property type="match status" value="1"/>
</dbReference>
<dbReference type="EMBL" id="JAJJMB010017954">
    <property type="protein sequence ID" value="KAI3833505.1"/>
    <property type="molecule type" value="Genomic_DNA"/>
</dbReference>
<sequence>MTGDYEELDTMDPQNSFLKNFRLYETQSNFYIVGRNKSKTVWRVLKIDRSEPTELNIVEDSTTYSEREIFELLTRIHVGNATTGGLKFVTSCYGIVGFIKFLGPYYMLLITKRKQIGEICGHVIYGISKTEMFPIPHPSVQTDTFSSKSENRYKKLLFSIDLTKDFFFSFSYNIMRSLQRNLCDAQTAGPVLYEKMFVWNEFLTRGIRGNLNNTVWTVALVYGFFKQAKLSVSGRDFKLTLISRRSRLYAGPRYHKRGVDERGRVANDVETEQIVFEDLPEGCPVEISSVVQHRGSIPLFWSQEASLLNVKPKIRLSRRDENYKATRLHFDNLVTRYGNPIIILNLIKGREKEARESTLRGMFSYATEVINNDLSFENRLRFFHLDLAKLSKSLIKQTKLQKGVLRTNCIDCLDRTNVAQYSYGLAALGYQLNALGLISRPKIGQDDRLAVDLMDLYEMMGDILSLQYGGSLSHCKIFWLKRGHWKPAVNASDMIRSVRRYGSNTFTDGEKQDAINIFLGHFQPQQGKPAIWELNSDQNVNVGRDENAMLSLKRSASDGNLASVSEQESSRLVDDSTPEIIPATDSVFHCMQTCSLLLDDSTPEIPQSTVQFLCDMQSTNYSNNCFVSDDNFCENQDSDNCSDLGGSDYENQDTDNCFVFGNAGWRSDDNQEDSDNISGFGGSDYENQDSHNRFDFGDPDDDSLAGDLHERYSHDHLIDQRNWSDFGSDGYSSSTETSCIGDLRKRDEDIDMELLKGETTSIPGENDADTKAE</sequence>